<dbReference type="Proteomes" id="UP001617351">
    <property type="component" value="Unassembled WGS sequence"/>
</dbReference>
<evidence type="ECO:0000313" key="2">
    <source>
        <dbReference type="EMBL" id="MFJ2822281.1"/>
    </source>
</evidence>
<dbReference type="InterPro" id="IPR020471">
    <property type="entry name" value="AKR"/>
</dbReference>
<proteinExistence type="predicted"/>
<dbReference type="InterPro" id="IPR023210">
    <property type="entry name" value="NADP_OxRdtase_dom"/>
</dbReference>
<dbReference type="InterPro" id="IPR050523">
    <property type="entry name" value="AKR_Detox_Biosynth"/>
</dbReference>
<keyword evidence="2" id="KW-0560">Oxidoreductase</keyword>
<reference evidence="2 3" key="1">
    <citation type="submission" date="2024-10" db="EMBL/GenBank/DDBJ databases">
        <title>The Natural Products Discovery Center: Release of the First 8490 Sequenced Strains for Exploring Actinobacteria Biosynthetic Diversity.</title>
        <authorList>
            <person name="Kalkreuter E."/>
            <person name="Kautsar S.A."/>
            <person name="Yang D."/>
            <person name="Bader C.D."/>
            <person name="Teijaro C.N."/>
            <person name="Fluegel L."/>
            <person name="Davis C.M."/>
            <person name="Simpson J.R."/>
            <person name="Lauterbach L."/>
            <person name="Steele A.D."/>
            <person name="Gui C."/>
            <person name="Meng S."/>
            <person name="Li G."/>
            <person name="Viehrig K."/>
            <person name="Ye F."/>
            <person name="Su P."/>
            <person name="Kiefer A.F."/>
            <person name="Nichols A."/>
            <person name="Cepeda A.J."/>
            <person name="Yan W."/>
            <person name="Fan B."/>
            <person name="Jiang Y."/>
            <person name="Adhikari A."/>
            <person name="Zheng C.-J."/>
            <person name="Schuster L."/>
            <person name="Cowan T.M."/>
            <person name="Smanski M.J."/>
            <person name="Chevrette M.G."/>
            <person name="De Carvalho L.P.S."/>
            <person name="Shen B."/>
        </authorList>
    </citation>
    <scope>NUCLEOTIDE SEQUENCE [LARGE SCALE GENOMIC DNA]</scope>
    <source>
        <strain evidence="2 3">NPDC087220</strain>
    </source>
</reference>
<dbReference type="Gene3D" id="3.20.20.100">
    <property type="entry name" value="NADP-dependent oxidoreductase domain"/>
    <property type="match status" value="1"/>
</dbReference>
<dbReference type="Pfam" id="PF00248">
    <property type="entry name" value="Aldo_ket_red"/>
    <property type="match status" value="1"/>
</dbReference>
<evidence type="ECO:0000313" key="3">
    <source>
        <dbReference type="Proteomes" id="UP001617351"/>
    </source>
</evidence>
<dbReference type="EMBL" id="JBIUYY010000005">
    <property type="protein sequence ID" value="MFJ2822281.1"/>
    <property type="molecule type" value="Genomic_DNA"/>
</dbReference>
<dbReference type="RefSeq" id="WP_402380680.1">
    <property type="nucleotide sequence ID" value="NZ_JBIUYY010000005.1"/>
</dbReference>
<organism evidence="2 3">
    <name type="scientific">Streptomyces toxytricini</name>
    <name type="common">Actinomyces toxytricini</name>
    <dbReference type="NCBI Taxonomy" id="67369"/>
    <lineage>
        <taxon>Bacteria</taxon>
        <taxon>Bacillati</taxon>
        <taxon>Actinomycetota</taxon>
        <taxon>Actinomycetes</taxon>
        <taxon>Kitasatosporales</taxon>
        <taxon>Streptomycetaceae</taxon>
        <taxon>Streptomyces</taxon>
    </lineage>
</organism>
<comment type="caution">
    <text evidence="2">The sequence shown here is derived from an EMBL/GenBank/DDBJ whole genome shotgun (WGS) entry which is preliminary data.</text>
</comment>
<dbReference type="InterPro" id="IPR036812">
    <property type="entry name" value="NAD(P)_OxRdtase_dom_sf"/>
</dbReference>
<dbReference type="EC" id="1.-.-.-" evidence="2"/>
<dbReference type="SUPFAM" id="SSF51430">
    <property type="entry name" value="NAD(P)-linked oxidoreductase"/>
    <property type="match status" value="1"/>
</dbReference>
<sequence length="318" mass="34259">MTTNASGAGRVLYGCMGLGGSWSPEPYGSADVDAAEAAVRAALDAGITAFDHADIYRHGKSEAVFGEVLARDPGLRGRITVQTKCGIRLPDGGLPGMYDLRGKSILRRVEESLARLRTDVIDVLLLHRPDPLADPDDTAEALESLRRQGLVRRFGVSNMGAAQIAALQARLDVPLVANQLEMSLHSRDWVEAGVLLNTPQAAGNGFPFGTLEFCREHGIGLQAWGALAQGRFTGRQETPAEQATAALLSRLAEEKGTTPETVLLWWLMRHPAGIAPIVGSSDPARIRACRDAAQRPTPDLTHEEWYTLWTTARGTPLP</sequence>
<dbReference type="PRINTS" id="PR00069">
    <property type="entry name" value="ALDKETRDTASE"/>
</dbReference>
<gene>
    <name evidence="2" type="ORF">ACIO7M_14325</name>
</gene>
<accession>A0ABW8EJC7</accession>
<dbReference type="GO" id="GO:0016491">
    <property type="term" value="F:oxidoreductase activity"/>
    <property type="evidence" value="ECO:0007669"/>
    <property type="project" value="UniProtKB-KW"/>
</dbReference>
<feature type="domain" description="NADP-dependent oxidoreductase" evidence="1">
    <location>
        <begin position="12"/>
        <end position="299"/>
    </location>
</feature>
<keyword evidence="3" id="KW-1185">Reference proteome</keyword>
<evidence type="ECO:0000259" key="1">
    <source>
        <dbReference type="Pfam" id="PF00248"/>
    </source>
</evidence>
<dbReference type="PANTHER" id="PTHR43364">
    <property type="entry name" value="NADH-SPECIFIC METHYLGLYOXAL REDUCTASE-RELATED"/>
    <property type="match status" value="1"/>
</dbReference>
<dbReference type="PANTHER" id="PTHR43364:SF1">
    <property type="entry name" value="OXIDOREDUCTASE YDHF"/>
    <property type="match status" value="1"/>
</dbReference>
<protein>
    <submittedName>
        <fullName evidence="2">Aldo/keto reductase family oxidoreductase</fullName>
        <ecNumber evidence="2">1.-.-.-</ecNumber>
    </submittedName>
</protein>
<name>A0ABW8EJC7_STRT5</name>